<dbReference type="InterPro" id="IPR023214">
    <property type="entry name" value="HAD_sf"/>
</dbReference>
<dbReference type="Proteomes" id="UP001596958">
    <property type="component" value="Unassembled WGS sequence"/>
</dbReference>
<proteinExistence type="predicted"/>
<keyword evidence="2" id="KW-1185">Reference proteome</keyword>
<dbReference type="InterPro" id="IPR051828">
    <property type="entry name" value="HAD-like_hydrolase_domain"/>
</dbReference>
<dbReference type="Gene3D" id="1.10.150.400">
    <property type="match status" value="1"/>
</dbReference>
<dbReference type="PANTHER" id="PTHR46191">
    <property type="match status" value="1"/>
</dbReference>
<organism evidence="1 2">
    <name type="scientific">Mucilaginibacter calamicampi</name>
    <dbReference type="NCBI Taxonomy" id="1302352"/>
    <lineage>
        <taxon>Bacteria</taxon>
        <taxon>Pseudomonadati</taxon>
        <taxon>Bacteroidota</taxon>
        <taxon>Sphingobacteriia</taxon>
        <taxon>Sphingobacteriales</taxon>
        <taxon>Sphingobacteriaceae</taxon>
        <taxon>Mucilaginibacter</taxon>
    </lineage>
</organism>
<dbReference type="SFLD" id="SFLDS00003">
    <property type="entry name" value="Haloacid_Dehalogenase"/>
    <property type="match status" value="1"/>
</dbReference>
<dbReference type="GO" id="GO:0016787">
    <property type="term" value="F:hydrolase activity"/>
    <property type="evidence" value="ECO:0007669"/>
    <property type="project" value="UniProtKB-KW"/>
</dbReference>
<dbReference type="InterPro" id="IPR036412">
    <property type="entry name" value="HAD-like_sf"/>
</dbReference>
<evidence type="ECO:0000313" key="1">
    <source>
        <dbReference type="EMBL" id="MFD0752199.1"/>
    </source>
</evidence>
<dbReference type="SUPFAM" id="SSF56784">
    <property type="entry name" value="HAD-like"/>
    <property type="match status" value="1"/>
</dbReference>
<dbReference type="SFLD" id="SFLDG01129">
    <property type="entry name" value="C1.5:_HAD__Beta-PGM__Phosphata"/>
    <property type="match status" value="1"/>
</dbReference>
<dbReference type="RefSeq" id="WP_377102551.1">
    <property type="nucleotide sequence ID" value="NZ_JBHTHU010000022.1"/>
</dbReference>
<name>A0ABW2Z314_9SPHI</name>
<dbReference type="Pfam" id="PF00702">
    <property type="entry name" value="Hydrolase"/>
    <property type="match status" value="1"/>
</dbReference>
<reference evidence="2" key="1">
    <citation type="journal article" date="2019" name="Int. J. Syst. Evol. Microbiol.">
        <title>The Global Catalogue of Microorganisms (GCM) 10K type strain sequencing project: providing services to taxonomists for standard genome sequencing and annotation.</title>
        <authorList>
            <consortium name="The Broad Institute Genomics Platform"/>
            <consortium name="The Broad Institute Genome Sequencing Center for Infectious Disease"/>
            <person name="Wu L."/>
            <person name="Ma J."/>
        </authorList>
    </citation>
    <scope>NUCLEOTIDE SEQUENCE [LARGE SCALE GENOMIC DNA]</scope>
    <source>
        <strain evidence="2">CCUG 63418</strain>
    </source>
</reference>
<dbReference type="InterPro" id="IPR006439">
    <property type="entry name" value="HAD-SF_hydro_IA"/>
</dbReference>
<dbReference type="EC" id="3.1.3.-" evidence="1"/>
<sequence length="241" mass="27448">MLLTGNYQHFSFDLWLTLIRSNPAFKEQRATYFHQHFNYRNLPLDGVKHTFRQVDIMCNLINEKTGKNIDADEMYLMVLSIMNDGDARVWQIDIEKVYTDMEALVFEYLPQAFCDRTLATLAHIKQNTQATTGILSNTGFIKGVTLRKVLNQIGIDRYIDFQLYSDEVGMSKPNPQLFKMMLDQLSAHHTQIDVTRVIHIGDNAIADVGGAKAVGLQSCLINSNNIYLPDIINNAHHLLAT</sequence>
<evidence type="ECO:0000313" key="2">
    <source>
        <dbReference type="Proteomes" id="UP001596958"/>
    </source>
</evidence>
<dbReference type="NCBIfam" id="TIGR01549">
    <property type="entry name" value="HAD-SF-IA-v1"/>
    <property type="match status" value="1"/>
</dbReference>
<dbReference type="PANTHER" id="PTHR46191:SF2">
    <property type="entry name" value="HALOACID DEHALOGENASE-LIKE HYDROLASE DOMAIN-CONTAINING PROTEIN 3"/>
    <property type="match status" value="1"/>
</dbReference>
<accession>A0ABW2Z314</accession>
<dbReference type="EMBL" id="JBHTHU010000022">
    <property type="protein sequence ID" value="MFD0752199.1"/>
    <property type="molecule type" value="Genomic_DNA"/>
</dbReference>
<gene>
    <name evidence="1" type="ORF">ACFQZS_18745</name>
</gene>
<keyword evidence="1" id="KW-0378">Hydrolase</keyword>
<dbReference type="Gene3D" id="3.40.50.1000">
    <property type="entry name" value="HAD superfamily/HAD-like"/>
    <property type="match status" value="1"/>
</dbReference>
<comment type="caution">
    <text evidence="1">The sequence shown here is derived from an EMBL/GenBank/DDBJ whole genome shotgun (WGS) entry which is preliminary data.</text>
</comment>
<protein>
    <submittedName>
        <fullName evidence="1">HAD family hydrolase</fullName>
        <ecNumber evidence="1">3.1.3.-</ecNumber>
    </submittedName>
</protein>